<sequence>MKLDPNDRKQPPVPDTVSLIGPKCLLPTAITSAMTTEQLDAYMTTAIKTIPKYQPLPGYRRPTSFSIKVYVPVNDYPGVNFIGQILDPRGSSLRTLNTKSGASIALHGKGSVKEGRGQVSRSRAAADHLGESLHCPVTPSLAGRVNRAKELIQVVIATAASTLEHENDRKRQQLRDLAMINENWARRKVASYLGAPPSFTRRTLDYFIRAQGSAPPGAGAISVSKRAT</sequence>
<dbReference type="GO" id="GO:0000398">
    <property type="term" value="P:mRNA splicing, via spliceosome"/>
    <property type="evidence" value="ECO:0007669"/>
    <property type="project" value="UniProtKB-UniRule"/>
</dbReference>
<proteinExistence type="inferred from homology"/>
<dbReference type="SUPFAM" id="SSF54791">
    <property type="entry name" value="Eukaryotic type KH-domain (KH-domain type I)"/>
    <property type="match status" value="1"/>
</dbReference>
<dbReference type="RefSeq" id="XP_044717803.1">
    <property type="nucleotide sequence ID" value="XM_044866916.1"/>
</dbReference>
<organism evidence="4 5">
    <name type="scientific">Hirsutella rhossiliensis</name>
    <dbReference type="NCBI Taxonomy" id="111463"/>
    <lineage>
        <taxon>Eukaryota</taxon>
        <taxon>Fungi</taxon>
        <taxon>Dikarya</taxon>
        <taxon>Ascomycota</taxon>
        <taxon>Pezizomycotina</taxon>
        <taxon>Sordariomycetes</taxon>
        <taxon>Hypocreomycetidae</taxon>
        <taxon>Hypocreales</taxon>
        <taxon>Ophiocordycipitaceae</taxon>
        <taxon>Hirsutella</taxon>
    </lineage>
</organism>
<comment type="function">
    <text evidence="2">Necessary for the splicing of pre-mRNA. Has a role in the recognition of the branch site (5'-UACUAAC-3'), the pyrimidine tract and the 3'-splice site at the 3'-end of introns.</text>
</comment>
<evidence type="ECO:0000313" key="5">
    <source>
        <dbReference type="Proteomes" id="UP000824596"/>
    </source>
</evidence>
<evidence type="ECO:0000256" key="2">
    <source>
        <dbReference type="RuleBase" id="RU367126"/>
    </source>
</evidence>
<keyword evidence="5" id="KW-1185">Reference proteome</keyword>
<dbReference type="GO" id="GO:0048024">
    <property type="term" value="P:regulation of mRNA splicing, via spliceosome"/>
    <property type="evidence" value="ECO:0007669"/>
    <property type="project" value="TreeGrafter"/>
</dbReference>
<keyword evidence="2" id="KW-0862">Zinc</keyword>
<keyword evidence="2" id="KW-0479">Metal-binding</keyword>
<gene>
    <name evidence="4" type="ORF">HRG_08445</name>
</gene>
<dbReference type="Pfam" id="PF22675">
    <property type="entry name" value="KH-I_KHDC4-BBP"/>
    <property type="match status" value="1"/>
</dbReference>
<keyword evidence="1" id="KW-0694">RNA-binding</keyword>
<evidence type="ECO:0000259" key="3">
    <source>
        <dbReference type="Pfam" id="PF22675"/>
    </source>
</evidence>
<dbReference type="Gene3D" id="3.30.1370.10">
    <property type="entry name" value="K Homology domain, type 1"/>
    <property type="match status" value="1"/>
</dbReference>
<reference evidence="4" key="1">
    <citation type="submission" date="2021-09" db="EMBL/GenBank/DDBJ databases">
        <title>A high-quality genome of the endoparasitic fungus Hirsutella rhossiliensis with a comparison of Hirsutella genomes reveals transposable elements contributing to genome size variation.</title>
        <authorList>
            <person name="Lin R."/>
            <person name="Jiao Y."/>
            <person name="Sun X."/>
            <person name="Ling J."/>
            <person name="Xie B."/>
            <person name="Cheng X."/>
        </authorList>
    </citation>
    <scope>NUCLEOTIDE SEQUENCE</scope>
    <source>
        <strain evidence="4">HR02</strain>
    </source>
</reference>
<keyword evidence="2" id="KW-0747">Spliceosome</keyword>
<dbReference type="EMBL" id="JAIZPD010000010">
    <property type="protein sequence ID" value="KAH0960290.1"/>
    <property type="molecule type" value="Genomic_DNA"/>
</dbReference>
<dbReference type="GO" id="GO:0005681">
    <property type="term" value="C:spliceosomal complex"/>
    <property type="evidence" value="ECO:0007669"/>
    <property type="project" value="UniProtKB-KW"/>
</dbReference>
<accession>A0A9P8SGB3</accession>
<keyword evidence="2" id="KW-0539">Nucleus</keyword>
<dbReference type="GO" id="GO:0008270">
    <property type="term" value="F:zinc ion binding"/>
    <property type="evidence" value="ECO:0007669"/>
    <property type="project" value="UniProtKB-UniRule"/>
</dbReference>
<dbReference type="GO" id="GO:0003729">
    <property type="term" value="F:mRNA binding"/>
    <property type="evidence" value="ECO:0007669"/>
    <property type="project" value="TreeGrafter"/>
</dbReference>
<comment type="subcellular location">
    <subcellularLocation>
        <location evidence="2">Nucleus</location>
    </subcellularLocation>
</comment>
<name>A0A9P8SGB3_9HYPO</name>
<keyword evidence="2" id="KW-0507">mRNA processing</keyword>
<dbReference type="PANTHER" id="PTHR11208">
    <property type="entry name" value="RNA-BINDING PROTEIN RELATED"/>
    <property type="match status" value="1"/>
</dbReference>
<keyword evidence="2" id="KW-0863">Zinc-finger</keyword>
<dbReference type="Proteomes" id="UP000824596">
    <property type="component" value="Unassembled WGS sequence"/>
</dbReference>
<evidence type="ECO:0000256" key="1">
    <source>
        <dbReference type="ARBA" id="ARBA00022884"/>
    </source>
</evidence>
<dbReference type="OrthoDB" id="6777263at2759"/>
<dbReference type="InterPro" id="IPR045071">
    <property type="entry name" value="BBP-like"/>
</dbReference>
<keyword evidence="2" id="KW-0508">mRNA splicing</keyword>
<dbReference type="InterPro" id="IPR036612">
    <property type="entry name" value="KH_dom_type_1_sf"/>
</dbReference>
<comment type="caution">
    <text evidence="4">The sequence shown here is derived from an EMBL/GenBank/DDBJ whole genome shotgun (WGS) entry which is preliminary data.</text>
</comment>
<feature type="domain" description="KHDC4/BBP-like KH-domain type I" evidence="3">
    <location>
        <begin position="76"/>
        <end position="154"/>
    </location>
</feature>
<comment type="similarity">
    <text evidence="2">Belongs to the BBP/SF1 family.</text>
</comment>
<dbReference type="GeneID" id="68357574"/>
<dbReference type="GO" id="GO:0045131">
    <property type="term" value="F:pre-mRNA branch point binding"/>
    <property type="evidence" value="ECO:0007669"/>
    <property type="project" value="UniProtKB-UniRule"/>
</dbReference>
<protein>
    <recommendedName>
        <fullName evidence="2">Branchpoint-bridging protein</fullName>
    </recommendedName>
</protein>
<evidence type="ECO:0000313" key="4">
    <source>
        <dbReference type="EMBL" id="KAH0960290.1"/>
    </source>
</evidence>
<dbReference type="AlphaFoldDB" id="A0A9P8SGB3"/>
<dbReference type="InterPro" id="IPR055256">
    <property type="entry name" value="KH_1_KHDC4/BBP-like"/>
</dbReference>
<dbReference type="PANTHER" id="PTHR11208:SF45">
    <property type="entry name" value="SPLICING FACTOR 1"/>
    <property type="match status" value="1"/>
</dbReference>